<dbReference type="Pfam" id="PF13420">
    <property type="entry name" value="Acetyltransf_4"/>
    <property type="match status" value="1"/>
</dbReference>
<evidence type="ECO:0000259" key="1">
    <source>
        <dbReference type="PROSITE" id="PS51186"/>
    </source>
</evidence>
<dbReference type="PANTHER" id="PTHR43415:SF3">
    <property type="entry name" value="GNAT-FAMILY ACETYLTRANSFERASE"/>
    <property type="match status" value="1"/>
</dbReference>
<dbReference type="GO" id="GO:0016747">
    <property type="term" value="F:acyltransferase activity, transferring groups other than amino-acyl groups"/>
    <property type="evidence" value="ECO:0007669"/>
    <property type="project" value="InterPro"/>
</dbReference>
<gene>
    <name evidence="2" type="ORF">CFK37_01600</name>
</gene>
<sequence>MEIKLLTATDAENYWNLRLEALKQCPEAFATSYEEAISRKNPIEQVAQNLDVKGNYTFGAFENNTLMGMVTLMKERHQKLQHRANIFAMYVTPKKQGKGIGKSLLQEVIETAKLTDEIEKLNLTVVKTNKKAKQLYSTLGFQTFGLEEKALKINGSYYDEEYMALVIK</sequence>
<feature type="domain" description="N-acetyltransferase" evidence="1">
    <location>
        <begin position="1"/>
        <end position="164"/>
    </location>
</feature>
<dbReference type="KEGG" id="vil:CFK37_01600"/>
<dbReference type="PANTHER" id="PTHR43415">
    <property type="entry name" value="SPERMIDINE N(1)-ACETYLTRANSFERASE"/>
    <property type="match status" value="1"/>
</dbReference>
<name>A0A220TYW8_9BACI</name>
<organism evidence="2 3">
    <name type="scientific">Virgibacillus phasianinus</name>
    <dbReference type="NCBI Taxonomy" id="2017483"/>
    <lineage>
        <taxon>Bacteria</taxon>
        <taxon>Bacillati</taxon>
        <taxon>Bacillota</taxon>
        <taxon>Bacilli</taxon>
        <taxon>Bacillales</taxon>
        <taxon>Bacillaceae</taxon>
        <taxon>Virgibacillus</taxon>
    </lineage>
</organism>
<evidence type="ECO:0000313" key="3">
    <source>
        <dbReference type="Proteomes" id="UP000198312"/>
    </source>
</evidence>
<dbReference type="EMBL" id="CP022315">
    <property type="protein sequence ID" value="ASK60997.1"/>
    <property type="molecule type" value="Genomic_DNA"/>
</dbReference>
<keyword evidence="3" id="KW-1185">Reference proteome</keyword>
<keyword evidence="2" id="KW-0808">Transferase</keyword>
<evidence type="ECO:0000313" key="2">
    <source>
        <dbReference type="EMBL" id="ASK60997.1"/>
    </source>
</evidence>
<protein>
    <submittedName>
        <fullName evidence="2">GNAT family N-acetyltransferase</fullName>
    </submittedName>
</protein>
<dbReference type="InterPro" id="IPR016181">
    <property type="entry name" value="Acyl_CoA_acyltransferase"/>
</dbReference>
<dbReference type="OrthoDB" id="9799092at2"/>
<dbReference type="Proteomes" id="UP000198312">
    <property type="component" value="Chromosome"/>
</dbReference>
<dbReference type="InterPro" id="IPR000182">
    <property type="entry name" value="GNAT_dom"/>
</dbReference>
<dbReference type="RefSeq" id="WP_089060274.1">
    <property type="nucleotide sequence ID" value="NZ_CP022315.1"/>
</dbReference>
<dbReference type="CDD" id="cd04301">
    <property type="entry name" value="NAT_SF"/>
    <property type="match status" value="1"/>
</dbReference>
<dbReference type="Gene3D" id="3.40.630.30">
    <property type="match status" value="1"/>
</dbReference>
<reference evidence="2 3" key="1">
    <citation type="submission" date="2017-07" db="EMBL/GenBank/DDBJ databases">
        <title>Virgibacillus sp. LM2416.</title>
        <authorList>
            <person name="Tak E.J."/>
            <person name="Bae J.-W."/>
        </authorList>
    </citation>
    <scope>NUCLEOTIDE SEQUENCE [LARGE SCALE GENOMIC DNA]</scope>
    <source>
        <strain evidence="2 3">LM2416</strain>
    </source>
</reference>
<dbReference type="AlphaFoldDB" id="A0A220TYW8"/>
<dbReference type="PROSITE" id="PS51186">
    <property type="entry name" value="GNAT"/>
    <property type="match status" value="1"/>
</dbReference>
<dbReference type="SUPFAM" id="SSF55729">
    <property type="entry name" value="Acyl-CoA N-acyltransferases (Nat)"/>
    <property type="match status" value="1"/>
</dbReference>
<proteinExistence type="predicted"/>
<accession>A0A220TYW8</accession>